<protein>
    <recommendedName>
        <fullName evidence="2">Double-GTPase 1 domain-containing protein</fullName>
    </recommendedName>
</protein>
<evidence type="ECO:0000259" key="2">
    <source>
        <dbReference type="Pfam" id="PF19975"/>
    </source>
</evidence>
<dbReference type="KEGG" id="gaz:Pan241w_52690"/>
<sequence>MNSTILVGTMLDEKAELMNERHSQQFLIGLPESGKTTFLAALWHVLFEKDVDGSLQFANLTGDKTYLNNICKEWVGVQRLERTKLGMESTALIQLRDPKTELLTDISIPDLSGESFEQQWTERYAEKGYSEIIDQSEGGLLFIHPDIRESELITNASQLANRIKSPESNVEDNHSNEPIEWDPHKSPTQVQLVELLQFISVLNRRSSIRLAVIISAWDRVHENQSDPDKWLGKRAPLLMQFLQANSEKFECKCFGVSAQGGDIEKNKDELQSIESPSQRIELISTGHKKTNDITLPLRWTIRWD</sequence>
<dbReference type="Pfam" id="PF19975">
    <property type="entry name" value="DO-GTPase1"/>
    <property type="match status" value="1"/>
</dbReference>
<keyword evidence="4" id="KW-1185">Reference proteome</keyword>
<gene>
    <name evidence="3" type="ORF">Pan241w_52690</name>
</gene>
<dbReference type="InterPro" id="IPR045530">
    <property type="entry name" value="DO-GTPase1"/>
</dbReference>
<feature type="compositionally biased region" description="Basic and acidic residues" evidence="1">
    <location>
        <begin position="171"/>
        <end position="183"/>
    </location>
</feature>
<dbReference type="AlphaFoldDB" id="A0A517RMP0"/>
<organism evidence="3 4">
    <name type="scientific">Gimesia alba</name>
    <dbReference type="NCBI Taxonomy" id="2527973"/>
    <lineage>
        <taxon>Bacteria</taxon>
        <taxon>Pseudomonadati</taxon>
        <taxon>Planctomycetota</taxon>
        <taxon>Planctomycetia</taxon>
        <taxon>Planctomycetales</taxon>
        <taxon>Planctomycetaceae</taxon>
        <taxon>Gimesia</taxon>
    </lineage>
</organism>
<evidence type="ECO:0000313" key="3">
    <source>
        <dbReference type="EMBL" id="QDT45150.1"/>
    </source>
</evidence>
<dbReference type="Proteomes" id="UP000317171">
    <property type="component" value="Chromosome"/>
</dbReference>
<reference evidence="3 4" key="1">
    <citation type="submission" date="2019-02" db="EMBL/GenBank/DDBJ databases">
        <title>Deep-cultivation of Planctomycetes and their phenomic and genomic characterization uncovers novel biology.</title>
        <authorList>
            <person name="Wiegand S."/>
            <person name="Jogler M."/>
            <person name="Boedeker C."/>
            <person name="Pinto D."/>
            <person name="Vollmers J."/>
            <person name="Rivas-Marin E."/>
            <person name="Kohn T."/>
            <person name="Peeters S.H."/>
            <person name="Heuer A."/>
            <person name="Rast P."/>
            <person name="Oberbeckmann S."/>
            <person name="Bunk B."/>
            <person name="Jeske O."/>
            <person name="Meyerdierks A."/>
            <person name="Storesund J.E."/>
            <person name="Kallscheuer N."/>
            <person name="Luecker S."/>
            <person name="Lage O.M."/>
            <person name="Pohl T."/>
            <person name="Merkel B.J."/>
            <person name="Hornburger P."/>
            <person name="Mueller R.-W."/>
            <person name="Bruemmer F."/>
            <person name="Labrenz M."/>
            <person name="Spormann A.M."/>
            <person name="Op den Camp H."/>
            <person name="Overmann J."/>
            <person name="Amann R."/>
            <person name="Jetten M.S.M."/>
            <person name="Mascher T."/>
            <person name="Medema M.H."/>
            <person name="Devos D.P."/>
            <person name="Kaster A.-K."/>
            <person name="Ovreas L."/>
            <person name="Rohde M."/>
            <person name="Galperin M.Y."/>
            <person name="Jogler C."/>
        </authorList>
    </citation>
    <scope>NUCLEOTIDE SEQUENCE [LARGE SCALE GENOMIC DNA]</scope>
    <source>
        <strain evidence="3 4">Pan241w</strain>
    </source>
</reference>
<accession>A0A517RMP0</accession>
<dbReference type="EMBL" id="CP036269">
    <property type="protein sequence ID" value="QDT45150.1"/>
    <property type="molecule type" value="Genomic_DNA"/>
</dbReference>
<name>A0A517RMP0_9PLAN</name>
<evidence type="ECO:0000256" key="1">
    <source>
        <dbReference type="SAM" id="MobiDB-lite"/>
    </source>
</evidence>
<evidence type="ECO:0000313" key="4">
    <source>
        <dbReference type="Proteomes" id="UP000317171"/>
    </source>
</evidence>
<feature type="domain" description="Double-GTPase 1" evidence="2">
    <location>
        <begin position="26"/>
        <end position="299"/>
    </location>
</feature>
<feature type="region of interest" description="Disordered" evidence="1">
    <location>
        <begin position="164"/>
        <end position="183"/>
    </location>
</feature>
<proteinExistence type="predicted"/>